<keyword evidence="3" id="KW-1185">Reference proteome</keyword>
<dbReference type="RefSeq" id="WP_281734535.1">
    <property type="nucleotide sequence ID" value="NZ_JAKETQ010000001.1"/>
</dbReference>
<keyword evidence="1" id="KW-0812">Transmembrane</keyword>
<name>A0AA41QI13_9HYPH</name>
<gene>
    <name evidence="2" type="ORF">ML536_00195</name>
</gene>
<accession>A0AA41QI13</accession>
<keyword evidence="1" id="KW-0472">Membrane</keyword>
<dbReference type="Proteomes" id="UP001156140">
    <property type="component" value="Unassembled WGS sequence"/>
</dbReference>
<feature type="transmembrane region" description="Helical" evidence="1">
    <location>
        <begin position="134"/>
        <end position="157"/>
    </location>
</feature>
<dbReference type="InterPro" id="IPR022584">
    <property type="entry name" value="DUF2937"/>
</dbReference>
<proteinExistence type="predicted"/>
<organism evidence="2 3">
    <name type="scientific">Paradevosia shaoguanensis</name>
    <dbReference type="NCBI Taxonomy" id="1335043"/>
    <lineage>
        <taxon>Bacteria</taxon>
        <taxon>Pseudomonadati</taxon>
        <taxon>Pseudomonadota</taxon>
        <taxon>Alphaproteobacteria</taxon>
        <taxon>Hyphomicrobiales</taxon>
        <taxon>Devosiaceae</taxon>
        <taxon>Paradevosia</taxon>
    </lineage>
</organism>
<dbReference type="AlphaFoldDB" id="A0AA41QI13"/>
<sequence length="170" mass="18768">MRRALGVLGGLCLGVALSQFPEYAQQYTQRLGGAVDELKVITEEFDASALSGGLTRQQALDRYVASADAFLKDRGVSMERTFLRYGNLRSALEEIQGADALERLKSMPAYLDTEIGSRTLENFKPAVPVTPEGFLYAGAGFLLGYVLISGLVSLLTLPFRRRRTKIYHTR</sequence>
<comment type="caution">
    <text evidence="2">The sequence shown here is derived from an EMBL/GenBank/DDBJ whole genome shotgun (WGS) entry which is preliminary data.</text>
</comment>
<evidence type="ECO:0000256" key="1">
    <source>
        <dbReference type="SAM" id="Phobius"/>
    </source>
</evidence>
<keyword evidence="1" id="KW-1133">Transmembrane helix</keyword>
<evidence type="ECO:0000313" key="2">
    <source>
        <dbReference type="EMBL" id="MCI0125236.1"/>
    </source>
</evidence>
<dbReference type="EMBL" id="JALAZD010000001">
    <property type="protein sequence ID" value="MCI0125236.1"/>
    <property type="molecule type" value="Genomic_DNA"/>
</dbReference>
<dbReference type="Pfam" id="PF11157">
    <property type="entry name" value="DUF2937"/>
    <property type="match status" value="1"/>
</dbReference>
<reference evidence="2" key="1">
    <citation type="submission" date="2022-03" db="EMBL/GenBank/DDBJ databases">
        <title>The complete genome sequence of a Methyloterrigena soli.</title>
        <authorList>
            <person name="Zi Z."/>
        </authorList>
    </citation>
    <scope>NUCLEOTIDE SEQUENCE</scope>
    <source>
        <strain evidence="2">M48</strain>
    </source>
</reference>
<evidence type="ECO:0000313" key="3">
    <source>
        <dbReference type="Proteomes" id="UP001156140"/>
    </source>
</evidence>
<protein>
    <submittedName>
        <fullName evidence="2">DUF2937 family protein</fullName>
    </submittedName>
</protein>